<evidence type="ECO:0000259" key="9">
    <source>
        <dbReference type="Pfam" id="PF08501"/>
    </source>
</evidence>
<dbReference type="InterPro" id="IPR036291">
    <property type="entry name" value="NAD(P)-bd_dom_sf"/>
</dbReference>
<feature type="binding site" evidence="7">
    <location>
        <begin position="138"/>
        <end position="142"/>
    </location>
    <ligand>
        <name>NADP(+)</name>
        <dbReference type="ChEBI" id="CHEBI:58349"/>
    </ligand>
</feature>
<comment type="caution">
    <text evidence="7">Lacks conserved residue(s) required for the propagation of feature annotation.</text>
</comment>
<dbReference type="NCBIfam" id="NF001319">
    <property type="entry name" value="PRK00258.3-3"/>
    <property type="match status" value="1"/>
</dbReference>
<organism evidence="11 12">
    <name type="scientific">Neoroseomonas terrae</name>
    <dbReference type="NCBI Taxonomy" id="424799"/>
    <lineage>
        <taxon>Bacteria</taxon>
        <taxon>Pseudomonadati</taxon>
        <taxon>Pseudomonadota</taxon>
        <taxon>Alphaproteobacteria</taxon>
        <taxon>Acetobacterales</taxon>
        <taxon>Acetobacteraceae</taxon>
        <taxon>Neoroseomonas</taxon>
    </lineage>
</organism>
<dbReference type="InterPro" id="IPR006151">
    <property type="entry name" value="Shikm_DH/Glu-tRNA_Rdtase"/>
</dbReference>
<dbReference type="InterPro" id="IPR013708">
    <property type="entry name" value="Shikimate_DH-bd_N"/>
</dbReference>
<feature type="binding site" evidence="7">
    <location>
        <position position="74"/>
    </location>
    <ligand>
        <name>shikimate</name>
        <dbReference type="ChEBI" id="CHEBI:36208"/>
    </ligand>
</feature>
<dbReference type="CDD" id="cd01065">
    <property type="entry name" value="NAD_bind_Shikimate_DH"/>
    <property type="match status" value="1"/>
</dbReference>
<dbReference type="RefSeq" id="WP_211871957.1">
    <property type="nucleotide sequence ID" value="NZ_JAAEDI010000044.1"/>
</dbReference>
<comment type="similarity">
    <text evidence="7">Belongs to the shikimate dehydrogenase family.</text>
</comment>
<dbReference type="Proteomes" id="UP000698752">
    <property type="component" value="Unassembled WGS sequence"/>
</dbReference>
<evidence type="ECO:0000259" key="10">
    <source>
        <dbReference type="Pfam" id="PF18317"/>
    </source>
</evidence>
<evidence type="ECO:0000256" key="6">
    <source>
        <dbReference type="ARBA" id="ARBA00049442"/>
    </source>
</evidence>
<evidence type="ECO:0000256" key="3">
    <source>
        <dbReference type="ARBA" id="ARBA00022857"/>
    </source>
</evidence>
<feature type="binding site" evidence="7">
    <location>
        <position position="232"/>
    </location>
    <ligand>
        <name>shikimate</name>
        <dbReference type="ChEBI" id="CHEBI:36208"/>
    </ligand>
</feature>
<feature type="domain" description="Shikimate dehydrogenase substrate binding N-terminal" evidence="9">
    <location>
        <begin position="14"/>
        <end position="101"/>
    </location>
</feature>
<evidence type="ECO:0000256" key="5">
    <source>
        <dbReference type="ARBA" id="ARBA00023141"/>
    </source>
</evidence>
<accession>A0ABS5EQE7</accession>
<feature type="binding site" evidence="7">
    <location>
        <position position="99"/>
    </location>
    <ligand>
        <name>shikimate</name>
        <dbReference type="ChEBI" id="CHEBI:36208"/>
    </ligand>
</feature>
<comment type="subunit">
    <text evidence="7">Homodimer.</text>
</comment>
<feature type="domain" description="SDH C-terminal" evidence="10">
    <location>
        <begin position="255"/>
        <end position="280"/>
    </location>
</feature>
<dbReference type="SUPFAM" id="SSF53223">
    <property type="entry name" value="Aminoacid dehydrogenase-like, N-terminal domain"/>
    <property type="match status" value="1"/>
</dbReference>
<dbReference type="Pfam" id="PF01488">
    <property type="entry name" value="Shikimate_DH"/>
    <property type="match status" value="1"/>
</dbReference>
<dbReference type="Gene3D" id="3.40.50.10860">
    <property type="entry name" value="Leucine Dehydrogenase, chain A, domain 1"/>
    <property type="match status" value="1"/>
</dbReference>
<keyword evidence="4 7" id="KW-0560">Oxidoreductase</keyword>
<evidence type="ECO:0000256" key="7">
    <source>
        <dbReference type="HAMAP-Rule" id="MF_00222"/>
    </source>
</evidence>
<evidence type="ECO:0000313" key="12">
    <source>
        <dbReference type="Proteomes" id="UP000698752"/>
    </source>
</evidence>
<gene>
    <name evidence="7" type="primary">aroE</name>
    <name evidence="11" type="ORF">GXW78_26585</name>
</gene>
<feature type="binding site" evidence="7">
    <location>
        <position position="230"/>
    </location>
    <ligand>
        <name>NADP(+)</name>
        <dbReference type="ChEBI" id="CHEBI:58349"/>
    </ligand>
</feature>
<comment type="catalytic activity">
    <reaction evidence="6 7">
        <text>shikimate + NADP(+) = 3-dehydroshikimate + NADPH + H(+)</text>
        <dbReference type="Rhea" id="RHEA:17737"/>
        <dbReference type="ChEBI" id="CHEBI:15378"/>
        <dbReference type="ChEBI" id="CHEBI:16630"/>
        <dbReference type="ChEBI" id="CHEBI:36208"/>
        <dbReference type="ChEBI" id="CHEBI:57783"/>
        <dbReference type="ChEBI" id="CHEBI:58349"/>
        <dbReference type="EC" id="1.1.1.25"/>
    </reaction>
</comment>
<dbReference type="InterPro" id="IPR022893">
    <property type="entry name" value="Shikimate_DH_fam"/>
</dbReference>
<protein>
    <recommendedName>
        <fullName evidence="2 7">Shikimate dehydrogenase (NADP(+))</fullName>
        <shortName evidence="7">SDH</shortName>
        <ecNumber evidence="2 7">1.1.1.25</ecNumber>
    </recommendedName>
</protein>
<comment type="pathway">
    <text evidence="1 7">Metabolic intermediate biosynthesis; chorismate biosynthesis; chorismate from D-erythrose 4-phosphate and phosphoenolpyruvate: step 4/7.</text>
</comment>
<dbReference type="InterPro" id="IPR041121">
    <property type="entry name" value="SDH_C"/>
</dbReference>
<dbReference type="NCBIfam" id="NF009201">
    <property type="entry name" value="PRK12549.1"/>
    <property type="match status" value="1"/>
</dbReference>
<comment type="function">
    <text evidence="7">Involved in the biosynthesis of the chorismate, which leads to the biosynthesis of aromatic amino acids. Catalyzes the reversible NADPH linked reduction of 3-dehydroshikimate (DHSA) to yield shikimate (SA).</text>
</comment>
<evidence type="ECO:0000256" key="4">
    <source>
        <dbReference type="ARBA" id="ARBA00023002"/>
    </source>
</evidence>
<reference evidence="12" key="1">
    <citation type="journal article" date="2021" name="Syst. Appl. Microbiol.">
        <title>Roseomonas hellenica sp. nov., isolated from roots of wild-growing Alkanna tinctoria.</title>
        <authorList>
            <person name="Rat A."/>
            <person name="Naranjo H.D."/>
            <person name="Lebbe L."/>
            <person name="Cnockaert M."/>
            <person name="Krigas N."/>
            <person name="Grigoriadou K."/>
            <person name="Maloupa E."/>
            <person name="Willems A."/>
        </authorList>
    </citation>
    <scope>NUCLEOTIDE SEQUENCE [LARGE SCALE GENOMIC DNA]</scope>
    <source>
        <strain evidence="12">LMG 31159</strain>
    </source>
</reference>
<feature type="binding site" evidence="7">
    <location>
        <position position="260"/>
    </location>
    <ligand>
        <name>shikimate</name>
        <dbReference type="ChEBI" id="CHEBI:36208"/>
    </ligand>
</feature>
<dbReference type="Pfam" id="PF18317">
    <property type="entry name" value="SDH_C"/>
    <property type="match status" value="1"/>
</dbReference>
<name>A0ABS5EQE7_9PROT</name>
<dbReference type="PANTHER" id="PTHR21089:SF1">
    <property type="entry name" value="BIFUNCTIONAL 3-DEHYDROQUINATE DEHYDRATASE_SHIKIMATE DEHYDROGENASE, CHLOROPLASTIC"/>
    <property type="match status" value="1"/>
</dbReference>
<evidence type="ECO:0000313" key="11">
    <source>
        <dbReference type="EMBL" id="MBR0653248.1"/>
    </source>
</evidence>
<dbReference type="PANTHER" id="PTHR21089">
    <property type="entry name" value="SHIKIMATE DEHYDROGENASE"/>
    <property type="match status" value="1"/>
</dbReference>
<keyword evidence="7" id="KW-0028">Amino-acid biosynthesis</keyword>
<dbReference type="Pfam" id="PF08501">
    <property type="entry name" value="Shikimate_dh_N"/>
    <property type="match status" value="1"/>
</dbReference>
<sequence>MGSADASPAVLAGLIGQDIAASSTPAMHEHEGAAQGLRLIYRRIDLAVLRLGTEALPDLLRAAEWMGFAGLNVTYPCKQTVVPLLDELSGDARALGAVNTVVLRGGRRIGHNTDCSGFAESFRRGMQGVARLRVVLLGAGGAGAAVAHALLGDGIGEIAIADTEAARAEALVDGLRARFGRERAAVCADLSAAVAKADGLVNCTPVGMAKLPGTPLPVALLHPGLWVADVVYFPRETALLRAARARGCRILDGGGMAVFQAVGAFRLFTGLEPDAERMLRHFVDMSASGDASSSYGCT</sequence>
<feature type="binding site" evidence="7">
    <location>
        <begin position="22"/>
        <end position="24"/>
    </location>
    <ligand>
        <name>shikimate</name>
        <dbReference type="ChEBI" id="CHEBI:36208"/>
    </ligand>
</feature>
<keyword evidence="5 7" id="KW-0057">Aromatic amino acid biosynthesis</keyword>
<proteinExistence type="inferred from homology"/>
<comment type="caution">
    <text evidence="11">The sequence shown here is derived from an EMBL/GenBank/DDBJ whole genome shotgun (WGS) entry which is preliminary data.</text>
</comment>
<feature type="binding site" evidence="7">
    <location>
        <position position="253"/>
    </location>
    <ligand>
        <name>NADP(+)</name>
        <dbReference type="ChEBI" id="CHEBI:58349"/>
    </ligand>
</feature>
<keyword evidence="3 7" id="KW-0521">NADP</keyword>
<dbReference type="GO" id="GO:0004764">
    <property type="term" value="F:shikimate 3-dehydrogenase (NADP+) activity"/>
    <property type="evidence" value="ECO:0007669"/>
    <property type="project" value="UniProtKB-EC"/>
</dbReference>
<evidence type="ECO:0000259" key="8">
    <source>
        <dbReference type="Pfam" id="PF01488"/>
    </source>
</evidence>
<dbReference type="EMBL" id="JAAEDI010000044">
    <property type="protein sequence ID" value="MBR0653248.1"/>
    <property type="molecule type" value="Genomic_DNA"/>
</dbReference>
<feature type="domain" description="Quinate/shikimate 5-dehydrogenase/glutamyl-tRNA reductase" evidence="8">
    <location>
        <begin position="127"/>
        <end position="204"/>
    </location>
</feature>
<evidence type="ECO:0000256" key="1">
    <source>
        <dbReference type="ARBA" id="ARBA00004871"/>
    </source>
</evidence>
<keyword evidence="12" id="KW-1185">Reference proteome</keyword>
<dbReference type="HAMAP" id="MF_00222">
    <property type="entry name" value="Shikimate_DH_AroE"/>
    <property type="match status" value="1"/>
</dbReference>
<feature type="active site" description="Proton acceptor" evidence="7">
    <location>
        <position position="78"/>
    </location>
</feature>
<evidence type="ECO:0000256" key="2">
    <source>
        <dbReference type="ARBA" id="ARBA00012962"/>
    </source>
</evidence>
<dbReference type="EC" id="1.1.1.25" evidence="2 7"/>
<dbReference type="InterPro" id="IPR046346">
    <property type="entry name" value="Aminoacid_DH-like_N_sf"/>
</dbReference>
<dbReference type="Gene3D" id="3.40.50.720">
    <property type="entry name" value="NAD(P)-binding Rossmann-like Domain"/>
    <property type="match status" value="1"/>
</dbReference>
<dbReference type="SUPFAM" id="SSF51735">
    <property type="entry name" value="NAD(P)-binding Rossmann-fold domains"/>
    <property type="match status" value="1"/>
</dbReference>
<feature type="binding site" evidence="7">
    <location>
        <position position="114"/>
    </location>
    <ligand>
        <name>shikimate</name>
        <dbReference type="ChEBI" id="CHEBI:36208"/>
    </ligand>
</feature>